<dbReference type="Proteomes" id="UP000256424">
    <property type="component" value="Unassembled WGS sequence"/>
</dbReference>
<evidence type="ECO:0000313" key="2">
    <source>
        <dbReference type="EMBL" id="RDU70425.1"/>
    </source>
</evidence>
<organism evidence="2 3">
    <name type="scientific">Helicobacter aurati</name>
    <dbReference type="NCBI Taxonomy" id="137778"/>
    <lineage>
        <taxon>Bacteria</taxon>
        <taxon>Pseudomonadati</taxon>
        <taxon>Campylobacterota</taxon>
        <taxon>Epsilonproteobacteria</taxon>
        <taxon>Campylobacterales</taxon>
        <taxon>Helicobacteraceae</taxon>
        <taxon>Helicobacter</taxon>
    </lineage>
</organism>
<comment type="caution">
    <text evidence="2">The sequence shown here is derived from an EMBL/GenBank/DDBJ whole genome shotgun (WGS) entry which is preliminary data.</text>
</comment>
<protein>
    <recommendedName>
        <fullName evidence="1">Dit-like phage tail protein N-terminal domain-containing protein</fullName>
    </recommendedName>
</protein>
<evidence type="ECO:0000313" key="3">
    <source>
        <dbReference type="Proteomes" id="UP000256424"/>
    </source>
</evidence>
<dbReference type="Pfam" id="PF21821">
    <property type="entry name" value="Dit_like"/>
    <property type="match status" value="1"/>
</dbReference>
<gene>
    <name evidence="2" type="ORF">CQA66_08430</name>
</gene>
<dbReference type="InterPro" id="IPR048494">
    <property type="entry name" value="Dit-like_N"/>
</dbReference>
<dbReference type="RefSeq" id="WP_115582644.1">
    <property type="nucleotide sequence ID" value="NZ_NXLW01000020.1"/>
</dbReference>
<keyword evidence="3" id="KW-1185">Reference proteome</keyword>
<evidence type="ECO:0000259" key="1">
    <source>
        <dbReference type="Pfam" id="PF21821"/>
    </source>
</evidence>
<accession>A0A3D8IZU1</accession>
<name>A0A3D8IZU1_9HELI</name>
<proteinExistence type="predicted"/>
<sequence>MGLSDTILFKNKIGDKINAMLHKDSIYKITCASGELPFLCLELTFNQNSEVPLMPLDNNSVITDNVIIGNTSLHCKLSVKYDDVSKFKDYLEKGNLDKKGFSIVTLSYTYENMRWTSANYSETTDNVSGVIYDLSFIEIRSVEAKTGFISYTKIPKKPQNASKVQNGKVDPVQQIEDGEYESIAHSFFGSKENAVQYVKDGIKNSIRAF</sequence>
<feature type="domain" description="Dit-like phage tail protein N-terminal" evidence="1">
    <location>
        <begin position="43"/>
        <end position="146"/>
    </location>
</feature>
<dbReference type="EMBL" id="NXLW01000020">
    <property type="protein sequence ID" value="RDU70425.1"/>
    <property type="molecule type" value="Genomic_DNA"/>
</dbReference>
<dbReference type="AlphaFoldDB" id="A0A3D8IZU1"/>
<reference evidence="2 3" key="1">
    <citation type="submission" date="2018-04" db="EMBL/GenBank/DDBJ databases">
        <title>Novel Campyloabacter and Helicobacter Species and Strains.</title>
        <authorList>
            <person name="Mannion A.J."/>
            <person name="Shen Z."/>
            <person name="Fox J.G."/>
        </authorList>
    </citation>
    <scope>NUCLEOTIDE SEQUENCE [LARGE SCALE GENOMIC DNA]</scope>
    <source>
        <strain evidence="2 3">MIT 97-5075</strain>
    </source>
</reference>